<dbReference type="PANTHER" id="PTHR39466">
    <property type="entry name" value="RGS DOMAIN-CONTAINING PROTEIN"/>
    <property type="match status" value="1"/>
</dbReference>
<sequence length="427" mass="47833">MRIPSWLIWYKKPEYRDIREYAKTINSGQRSMSPDGRKSSVPSRLRLDRILQNKTCSPMSLYDFYMYLKHIEFSAENLEFYMWYKNYETSYAKGLVVVNEKDYGSSMHSASESTTSVANINGSTEDLASFEVGPEDAEMAADTMARISALISTDALCSVKTKTCSSAAPKSYNAAIPSNFQTSTPISTNLQLLNPTTGAINRTELDTVVELFLSPGGEKELNIPPAMRRQAIADLRVSSHPAALKPVADHVYGLLRNCSHRNFVRLGVGNGTFETLCVATVLGFVNLVAGFLVVLLRGFVPYRGAHTMFEAFCAWPLWWLGMSLILSGLRGSCFFLLLFMRRQALPWERFDDSGSKLTNNKGGFLKAVSRLMIFDRRLRVKEKHLRRLQRKIVLQSLLGGSLFASACVLLFIFLPMWRETVGSAAST</sequence>
<name>A0AAE0LYX9_9PEZI</name>
<dbReference type="Proteomes" id="UP001283341">
    <property type="component" value="Unassembled WGS sequence"/>
</dbReference>
<dbReference type="Gene3D" id="1.10.167.10">
    <property type="entry name" value="Regulator of G-protein Signalling 4, domain 2"/>
    <property type="match status" value="1"/>
</dbReference>
<dbReference type="SUPFAM" id="SSF48097">
    <property type="entry name" value="Regulator of G-protein signaling, RGS"/>
    <property type="match status" value="1"/>
</dbReference>
<evidence type="ECO:0000313" key="2">
    <source>
        <dbReference type="EMBL" id="KAK3312828.1"/>
    </source>
</evidence>
<feature type="transmembrane region" description="Helical" evidence="1">
    <location>
        <begin position="392"/>
        <end position="417"/>
    </location>
</feature>
<dbReference type="PANTHER" id="PTHR39466:SF1">
    <property type="entry name" value="RGS DOMAIN-CONTAINING PROTEIN"/>
    <property type="match status" value="1"/>
</dbReference>
<organism evidence="2 3">
    <name type="scientific">Apodospora peruviana</name>
    <dbReference type="NCBI Taxonomy" id="516989"/>
    <lineage>
        <taxon>Eukaryota</taxon>
        <taxon>Fungi</taxon>
        <taxon>Dikarya</taxon>
        <taxon>Ascomycota</taxon>
        <taxon>Pezizomycotina</taxon>
        <taxon>Sordariomycetes</taxon>
        <taxon>Sordariomycetidae</taxon>
        <taxon>Sordariales</taxon>
        <taxon>Lasiosphaeriaceae</taxon>
        <taxon>Apodospora</taxon>
    </lineage>
</organism>
<comment type="caution">
    <text evidence="2">The sequence shown here is derived from an EMBL/GenBank/DDBJ whole genome shotgun (WGS) entry which is preliminary data.</text>
</comment>
<gene>
    <name evidence="2" type="ORF">B0H66DRAFT_381198</name>
</gene>
<dbReference type="InterPro" id="IPR044926">
    <property type="entry name" value="RGS_subdomain_2"/>
</dbReference>
<evidence type="ECO:0000256" key="1">
    <source>
        <dbReference type="SAM" id="Phobius"/>
    </source>
</evidence>
<accession>A0AAE0LYX9</accession>
<dbReference type="EMBL" id="JAUEDM010000008">
    <property type="protein sequence ID" value="KAK3312828.1"/>
    <property type="molecule type" value="Genomic_DNA"/>
</dbReference>
<evidence type="ECO:0008006" key="4">
    <source>
        <dbReference type="Google" id="ProtNLM"/>
    </source>
</evidence>
<dbReference type="InterPro" id="IPR036305">
    <property type="entry name" value="RGS_sf"/>
</dbReference>
<reference evidence="2" key="1">
    <citation type="journal article" date="2023" name="Mol. Phylogenet. Evol.">
        <title>Genome-scale phylogeny and comparative genomics of the fungal order Sordariales.</title>
        <authorList>
            <person name="Hensen N."/>
            <person name="Bonometti L."/>
            <person name="Westerberg I."/>
            <person name="Brannstrom I.O."/>
            <person name="Guillou S."/>
            <person name="Cros-Aarteil S."/>
            <person name="Calhoun S."/>
            <person name="Haridas S."/>
            <person name="Kuo A."/>
            <person name="Mondo S."/>
            <person name="Pangilinan J."/>
            <person name="Riley R."/>
            <person name="LaButti K."/>
            <person name="Andreopoulos B."/>
            <person name="Lipzen A."/>
            <person name="Chen C."/>
            <person name="Yan M."/>
            <person name="Daum C."/>
            <person name="Ng V."/>
            <person name="Clum A."/>
            <person name="Steindorff A."/>
            <person name="Ohm R.A."/>
            <person name="Martin F."/>
            <person name="Silar P."/>
            <person name="Natvig D.O."/>
            <person name="Lalanne C."/>
            <person name="Gautier V."/>
            <person name="Ament-Velasquez S.L."/>
            <person name="Kruys A."/>
            <person name="Hutchinson M.I."/>
            <person name="Powell A.J."/>
            <person name="Barry K."/>
            <person name="Miller A.N."/>
            <person name="Grigoriev I.V."/>
            <person name="Debuchy R."/>
            <person name="Gladieux P."/>
            <person name="Hiltunen Thoren M."/>
            <person name="Johannesson H."/>
        </authorList>
    </citation>
    <scope>NUCLEOTIDE SEQUENCE</scope>
    <source>
        <strain evidence="2">CBS 118394</strain>
    </source>
</reference>
<feature type="transmembrane region" description="Helical" evidence="1">
    <location>
        <begin position="275"/>
        <end position="296"/>
    </location>
</feature>
<evidence type="ECO:0000313" key="3">
    <source>
        <dbReference type="Proteomes" id="UP001283341"/>
    </source>
</evidence>
<keyword evidence="1" id="KW-0812">Transmembrane</keyword>
<protein>
    <recommendedName>
        <fullName evidence="4">RGS domain-containing protein</fullName>
    </recommendedName>
</protein>
<proteinExistence type="predicted"/>
<keyword evidence="1" id="KW-1133">Transmembrane helix</keyword>
<reference evidence="2" key="2">
    <citation type="submission" date="2023-06" db="EMBL/GenBank/DDBJ databases">
        <authorList>
            <consortium name="Lawrence Berkeley National Laboratory"/>
            <person name="Haridas S."/>
            <person name="Hensen N."/>
            <person name="Bonometti L."/>
            <person name="Westerberg I."/>
            <person name="Brannstrom I.O."/>
            <person name="Guillou S."/>
            <person name="Cros-Aarteil S."/>
            <person name="Calhoun S."/>
            <person name="Kuo A."/>
            <person name="Mondo S."/>
            <person name="Pangilinan J."/>
            <person name="Riley R."/>
            <person name="Labutti K."/>
            <person name="Andreopoulos B."/>
            <person name="Lipzen A."/>
            <person name="Chen C."/>
            <person name="Yanf M."/>
            <person name="Daum C."/>
            <person name="Ng V."/>
            <person name="Clum A."/>
            <person name="Steindorff A."/>
            <person name="Ohm R."/>
            <person name="Martin F."/>
            <person name="Silar P."/>
            <person name="Natvig D."/>
            <person name="Lalanne C."/>
            <person name="Gautier V."/>
            <person name="Ament-Velasquez S.L."/>
            <person name="Kruys A."/>
            <person name="Hutchinson M.I."/>
            <person name="Powell A.J."/>
            <person name="Barry K."/>
            <person name="Miller A.N."/>
            <person name="Grigoriev I.V."/>
            <person name="Debuchy R."/>
            <person name="Gladieux P."/>
            <person name="Thoren M.H."/>
            <person name="Johannesson H."/>
        </authorList>
    </citation>
    <scope>NUCLEOTIDE SEQUENCE</scope>
    <source>
        <strain evidence="2">CBS 118394</strain>
    </source>
</reference>
<keyword evidence="3" id="KW-1185">Reference proteome</keyword>
<feature type="transmembrane region" description="Helical" evidence="1">
    <location>
        <begin position="316"/>
        <end position="339"/>
    </location>
</feature>
<keyword evidence="1" id="KW-0472">Membrane</keyword>
<dbReference type="AlphaFoldDB" id="A0AAE0LYX9"/>